<name>A0ABU0CWE0_9BACI</name>
<proteinExistence type="predicted"/>
<gene>
    <name evidence="1" type="ORF">J2S00_003578</name>
</gene>
<dbReference type="EMBL" id="JAUSUQ010000018">
    <property type="protein sequence ID" value="MDQ0340738.1"/>
    <property type="molecule type" value="Genomic_DNA"/>
</dbReference>
<reference evidence="1 2" key="1">
    <citation type="submission" date="2023-07" db="EMBL/GenBank/DDBJ databases">
        <title>Genomic Encyclopedia of Type Strains, Phase IV (KMG-IV): sequencing the most valuable type-strain genomes for metagenomic binning, comparative biology and taxonomic classification.</title>
        <authorList>
            <person name="Goeker M."/>
        </authorList>
    </citation>
    <scope>NUCLEOTIDE SEQUENCE [LARGE SCALE GENOMIC DNA]</scope>
    <source>
        <strain evidence="1 2">DSM 17740</strain>
    </source>
</reference>
<keyword evidence="2" id="KW-1185">Reference proteome</keyword>
<organism evidence="1 2">
    <name type="scientific">Caldalkalibacillus uzonensis</name>
    <dbReference type="NCBI Taxonomy" id="353224"/>
    <lineage>
        <taxon>Bacteria</taxon>
        <taxon>Bacillati</taxon>
        <taxon>Bacillota</taxon>
        <taxon>Bacilli</taxon>
        <taxon>Bacillales</taxon>
        <taxon>Bacillaceae</taxon>
        <taxon>Caldalkalibacillus</taxon>
    </lineage>
</organism>
<dbReference type="Proteomes" id="UP001232445">
    <property type="component" value="Unassembled WGS sequence"/>
</dbReference>
<evidence type="ECO:0000313" key="1">
    <source>
        <dbReference type="EMBL" id="MDQ0340738.1"/>
    </source>
</evidence>
<protein>
    <submittedName>
        <fullName evidence="1">Ketopantoate reductase</fullName>
    </submittedName>
</protein>
<sequence length="37" mass="4051">MKIGIVGAGAVGALLGEMRQAAIVRKLQKYRLKKPRE</sequence>
<accession>A0ABU0CWE0</accession>
<evidence type="ECO:0000313" key="2">
    <source>
        <dbReference type="Proteomes" id="UP001232445"/>
    </source>
</evidence>
<comment type="caution">
    <text evidence="1">The sequence shown here is derived from an EMBL/GenBank/DDBJ whole genome shotgun (WGS) entry which is preliminary data.</text>
</comment>